<keyword evidence="1 3" id="KW-0732">Signal</keyword>
<dbReference type="InterPro" id="IPR008929">
    <property type="entry name" value="Chondroitin_lyas"/>
</dbReference>
<feature type="domain" description="Alginate lyase" evidence="4">
    <location>
        <begin position="62"/>
        <end position="354"/>
    </location>
</feature>
<dbReference type="InParanoid" id="W4JVJ5"/>
<evidence type="ECO:0000256" key="1">
    <source>
        <dbReference type="ARBA" id="ARBA00022729"/>
    </source>
</evidence>
<dbReference type="STRING" id="747525.W4JVJ5"/>
<dbReference type="OrthoDB" id="63533at2759"/>
<protein>
    <recommendedName>
        <fullName evidence="4">Alginate lyase domain-containing protein</fullName>
    </recommendedName>
</protein>
<dbReference type="Gene3D" id="1.50.10.100">
    <property type="entry name" value="Chondroitin AC/alginate lyase"/>
    <property type="match status" value="1"/>
</dbReference>
<dbReference type="GO" id="GO:0042597">
    <property type="term" value="C:periplasmic space"/>
    <property type="evidence" value="ECO:0007669"/>
    <property type="project" value="InterPro"/>
</dbReference>
<dbReference type="GeneID" id="20666053"/>
<dbReference type="AlphaFoldDB" id="W4JVJ5"/>
<evidence type="ECO:0000313" key="5">
    <source>
        <dbReference type="EMBL" id="ETW77593.1"/>
    </source>
</evidence>
<dbReference type="GO" id="GO:0016829">
    <property type="term" value="F:lyase activity"/>
    <property type="evidence" value="ECO:0007669"/>
    <property type="project" value="UniProtKB-KW"/>
</dbReference>
<evidence type="ECO:0000256" key="3">
    <source>
        <dbReference type="SAM" id="SignalP"/>
    </source>
</evidence>
<dbReference type="Pfam" id="PF05426">
    <property type="entry name" value="Alginate_lyase"/>
    <property type="match status" value="1"/>
</dbReference>
<evidence type="ECO:0000256" key="2">
    <source>
        <dbReference type="ARBA" id="ARBA00023239"/>
    </source>
</evidence>
<organism evidence="5 6">
    <name type="scientific">Heterobasidion irregulare (strain TC 32-1)</name>
    <dbReference type="NCBI Taxonomy" id="747525"/>
    <lineage>
        <taxon>Eukaryota</taxon>
        <taxon>Fungi</taxon>
        <taxon>Dikarya</taxon>
        <taxon>Basidiomycota</taxon>
        <taxon>Agaricomycotina</taxon>
        <taxon>Agaricomycetes</taxon>
        <taxon>Russulales</taxon>
        <taxon>Bondarzewiaceae</taxon>
        <taxon>Heterobasidion</taxon>
        <taxon>Heterobasidion annosum species complex</taxon>
    </lineage>
</organism>
<reference evidence="5 6" key="1">
    <citation type="journal article" date="2012" name="New Phytol.">
        <title>Insight into trade-off between wood decay and parasitism from the genome of a fungal forest pathogen.</title>
        <authorList>
            <person name="Olson A."/>
            <person name="Aerts A."/>
            <person name="Asiegbu F."/>
            <person name="Belbahri L."/>
            <person name="Bouzid O."/>
            <person name="Broberg A."/>
            <person name="Canback B."/>
            <person name="Coutinho P.M."/>
            <person name="Cullen D."/>
            <person name="Dalman K."/>
            <person name="Deflorio G."/>
            <person name="van Diepen L.T."/>
            <person name="Dunand C."/>
            <person name="Duplessis S."/>
            <person name="Durling M."/>
            <person name="Gonthier P."/>
            <person name="Grimwood J."/>
            <person name="Fossdal C.G."/>
            <person name="Hansson D."/>
            <person name="Henrissat B."/>
            <person name="Hietala A."/>
            <person name="Himmelstrand K."/>
            <person name="Hoffmeister D."/>
            <person name="Hogberg N."/>
            <person name="James T.Y."/>
            <person name="Karlsson M."/>
            <person name="Kohler A."/>
            <person name="Kues U."/>
            <person name="Lee Y.H."/>
            <person name="Lin Y.C."/>
            <person name="Lind M."/>
            <person name="Lindquist E."/>
            <person name="Lombard V."/>
            <person name="Lucas S."/>
            <person name="Lunden K."/>
            <person name="Morin E."/>
            <person name="Murat C."/>
            <person name="Park J."/>
            <person name="Raffaello T."/>
            <person name="Rouze P."/>
            <person name="Salamov A."/>
            <person name="Schmutz J."/>
            <person name="Solheim H."/>
            <person name="Stahlberg J."/>
            <person name="Velez H."/>
            <person name="de Vries R.P."/>
            <person name="Wiebenga A."/>
            <person name="Woodward S."/>
            <person name="Yakovlev I."/>
            <person name="Garbelotto M."/>
            <person name="Martin F."/>
            <person name="Grigoriev I.V."/>
            <person name="Stenlid J."/>
        </authorList>
    </citation>
    <scope>NUCLEOTIDE SEQUENCE [LARGE SCALE GENOMIC DNA]</scope>
    <source>
        <strain evidence="5 6">TC 32-1</strain>
    </source>
</reference>
<keyword evidence="2" id="KW-0456">Lyase</keyword>
<sequence length="462" mass="50782">MFLLVKLSLFFPAVLSLKFTSYANDFIDPSIVTQQPHNSTRTLAQRTIVKWASELAAQGPWSVVNKPITPPSGDKRDYLSWEPHWWPDCSGVGNMTVLLDEQIWSTCPYYQRDDALNPDVSMVNNSGDFDAMSNAVLYNAMAWILNGSDSYAANAARFVQTWFLDSDTAMNPNANFSHMRRGPNGSPGIHTGVLDMKGIVKVINGILILQNGHSDAWTADLQMQMANWTGQYVQWLQMNPLGIQESRAQDHHGTFYYNQLAALKLFLGDVSGAQNATQTYFSTLFMDQIDGSGEQARAIRPNEVGGKDSADYRAFHLAAIITNARIAQSAGFSAWNLTTTRGGTIKQALDYAMTIQPAPSVPVELYPNIGAIAAIYGDPEGKYVAFLKTVYMSFAIEPWFYWNQPLGDGGYVEGQLVAESGSPSGPQPESSTSAAIAIPIETIINWSMTQIVWGTAMLSVLI</sequence>
<accession>W4JVJ5</accession>
<proteinExistence type="predicted"/>
<name>W4JVJ5_HETIT</name>
<feature type="chain" id="PRO_5004844106" description="Alginate lyase domain-containing protein" evidence="3">
    <location>
        <begin position="17"/>
        <end position="462"/>
    </location>
</feature>
<evidence type="ECO:0000313" key="6">
    <source>
        <dbReference type="Proteomes" id="UP000030671"/>
    </source>
</evidence>
<dbReference type="InterPro" id="IPR008397">
    <property type="entry name" value="Alginate_lyase_dom"/>
</dbReference>
<dbReference type="KEGG" id="hir:HETIRDRAFT_105301"/>
<dbReference type="Proteomes" id="UP000030671">
    <property type="component" value="Unassembled WGS sequence"/>
</dbReference>
<gene>
    <name evidence="5" type="ORF">HETIRDRAFT_105301</name>
</gene>
<keyword evidence="6" id="KW-1185">Reference proteome</keyword>
<dbReference type="SUPFAM" id="SSF48230">
    <property type="entry name" value="Chondroitin AC/alginate lyase"/>
    <property type="match status" value="1"/>
</dbReference>
<dbReference type="RefSeq" id="XP_009551075.1">
    <property type="nucleotide sequence ID" value="XM_009552780.1"/>
</dbReference>
<dbReference type="eggNOG" id="ENOG502QSJY">
    <property type="taxonomic scope" value="Eukaryota"/>
</dbReference>
<dbReference type="HOGENOM" id="CLU_031144_1_0_1"/>
<dbReference type="EMBL" id="KI925463">
    <property type="protein sequence ID" value="ETW77593.1"/>
    <property type="molecule type" value="Genomic_DNA"/>
</dbReference>
<feature type="signal peptide" evidence="3">
    <location>
        <begin position="1"/>
        <end position="16"/>
    </location>
</feature>
<evidence type="ECO:0000259" key="4">
    <source>
        <dbReference type="Pfam" id="PF05426"/>
    </source>
</evidence>